<dbReference type="Proteomes" id="UP000784294">
    <property type="component" value="Unassembled WGS sequence"/>
</dbReference>
<evidence type="ECO:0000313" key="3">
    <source>
        <dbReference type="Proteomes" id="UP000784294"/>
    </source>
</evidence>
<feature type="compositionally biased region" description="Basic and acidic residues" evidence="1">
    <location>
        <begin position="160"/>
        <end position="179"/>
    </location>
</feature>
<feature type="compositionally biased region" description="Low complexity" evidence="1">
    <location>
        <begin position="135"/>
        <end position="159"/>
    </location>
</feature>
<gene>
    <name evidence="2" type="ORF">PXEA_LOCUS30660</name>
</gene>
<name>A0A3S5B8V6_9PLAT</name>
<dbReference type="EMBL" id="CAAALY010254329">
    <property type="protein sequence ID" value="VEL37220.1"/>
    <property type="molecule type" value="Genomic_DNA"/>
</dbReference>
<sequence length="179" mass="17866">MPSPPRASKRKQDLTSSSAYKEALSELLPSGAKKALLDLSDPLSPGSPPVIAAPSPAGVPIATCNSSAGGTEAGSPSVDVADHSTTSGQTNGASLAGPIAMVVAGGSETGVGLASMGSSVSASTIVSGDLSPWMTPSKCSGGDSSSSVTPSKSSFSDTSSPRKDFSGRRMDPERRRKLR</sequence>
<feature type="compositionally biased region" description="Polar residues" evidence="1">
    <location>
        <begin position="83"/>
        <end position="93"/>
    </location>
</feature>
<accession>A0A3S5B8V6</accession>
<feature type="region of interest" description="Disordered" evidence="1">
    <location>
        <begin position="37"/>
        <end position="94"/>
    </location>
</feature>
<reference evidence="2" key="1">
    <citation type="submission" date="2018-11" db="EMBL/GenBank/DDBJ databases">
        <authorList>
            <consortium name="Pathogen Informatics"/>
        </authorList>
    </citation>
    <scope>NUCLEOTIDE SEQUENCE</scope>
</reference>
<proteinExistence type="predicted"/>
<evidence type="ECO:0000256" key="1">
    <source>
        <dbReference type="SAM" id="MobiDB-lite"/>
    </source>
</evidence>
<comment type="caution">
    <text evidence="2">The sequence shown here is derived from an EMBL/GenBank/DDBJ whole genome shotgun (WGS) entry which is preliminary data.</text>
</comment>
<keyword evidence="3" id="KW-1185">Reference proteome</keyword>
<evidence type="ECO:0000313" key="2">
    <source>
        <dbReference type="EMBL" id="VEL37220.1"/>
    </source>
</evidence>
<protein>
    <submittedName>
        <fullName evidence="2">Uncharacterized protein</fullName>
    </submittedName>
</protein>
<organism evidence="2 3">
    <name type="scientific">Protopolystoma xenopodis</name>
    <dbReference type="NCBI Taxonomy" id="117903"/>
    <lineage>
        <taxon>Eukaryota</taxon>
        <taxon>Metazoa</taxon>
        <taxon>Spiralia</taxon>
        <taxon>Lophotrochozoa</taxon>
        <taxon>Platyhelminthes</taxon>
        <taxon>Monogenea</taxon>
        <taxon>Polyopisthocotylea</taxon>
        <taxon>Polystomatidea</taxon>
        <taxon>Polystomatidae</taxon>
        <taxon>Protopolystoma</taxon>
    </lineage>
</organism>
<feature type="region of interest" description="Disordered" evidence="1">
    <location>
        <begin position="126"/>
        <end position="179"/>
    </location>
</feature>
<dbReference type="AlphaFoldDB" id="A0A3S5B8V6"/>